<reference evidence="7" key="1">
    <citation type="submission" date="2018-05" db="EMBL/GenBank/DDBJ databases">
        <title>Reclassification of Methylarcula marina and Methylarcula terricola as Paracoccus methylarcula sp.nov., comb.nov. and Paracoccus terricola comb.nov.</title>
        <authorList>
            <person name="Shmareva M.N."/>
            <person name="Doronina N.V."/>
            <person name="Vasilenko O.V."/>
            <person name="Tarlachkov S.V."/>
            <person name="Trotsenko Y.A."/>
        </authorList>
    </citation>
    <scope>NUCLEOTIDE SEQUENCE [LARGE SCALE GENOMIC DNA]</scope>
    <source>
        <strain evidence="7">VKM B-2159</strain>
    </source>
</reference>
<dbReference type="SUPFAM" id="SSF53697">
    <property type="entry name" value="SIS domain"/>
    <property type="match status" value="1"/>
</dbReference>
<dbReference type="GO" id="GO:0097367">
    <property type="term" value="F:carbohydrate derivative binding"/>
    <property type="evidence" value="ECO:0007669"/>
    <property type="project" value="InterPro"/>
</dbReference>
<dbReference type="GO" id="GO:0006487">
    <property type="term" value="P:protein N-linked glycosylation"/>
    <property type="evidence" value="ECO:0007669"/>
    <property type="project" value="TreeGrafter"/>
</dbReference>
<keyword evidence="5" id="KW-0315">Glutamine amidotransferase</keyword>
<dbReference type="GO" id="GO:0006047">
    <property type="term" value="P:UDP-N-acetylglucosamine metabolic process"/>
    <property type="evidence" value="ECO:0007669"/>
    <property type="project" value="TreeGrafter"/>
</dbReference>
<dbReference type="Gene3D" id="3.40.50.10490">
    <property type="entry name" value="Glucose-6-phosphate isomerase like protein, domain 1"/>
    <property type="match status" value="2"/>
</dbReference>
<dbReference type="OrthoDB" id="6622555at2"/>
<accession>A0A422QVA2</accession>
<proteinExistence type="predicted"/>
<keyword evidence="8" id="KW-1185">Reference proteome</keyword>
<dbReference type="PANTHER" id="PTHR10937">
    <property type="entry name" value="GLUCOSAMINE--FRUCTOSE-6-PHOSPHATE AMINOTRANSFERASE, ISOMERIZING"/>
    <property type="match status" value="1"/>
</dbReference>
<evidence type="ECO:0000313" key="8">
    <source>
        <dbReference type="Proteomes" id="UP000238137"/>
    </source>
</evidence>
<name>A0A422QVA2_9RHOB</name>
<comment type="catalytic activity">
    <reaction evidence="1">
        <text>D-fructose 6-phosphate + L-glutamine = D-glucosamine 6-phosphate + L-glutamate</text>
        <dbReference type="Rhea" id="RHEA:13237"/>
        <dbReference type="ChEBI" id="CHEBI:29985"/>
        <dbReference type="ChEBI" id="CHEBI:58359"/>
        <dbReference type="ChEBI" id="CHEBI:58725"/>
        <dbReference type="ChEBI" id="CHEBI:61527"/>
        <dbReference type="EC" id="2.6.1.16"/>
    </reaction>
</comment>
<organism evidence="7 8">
    <name type="scientific">Paracoccus methylarcula</name>
    <dbReference type="NCBI Taxonomy" id="72022"/>
    <lineage>
        <taxon>Bacteria</taxon>
        <taxon>Pseudomonadati</taxon>
        <taxon>Pseudomonadota</taxon>
        <taxon>Alphaproteobacteria</taxon>
        <taxon>Rhodobacterales</taxon>
        <taxon>Paracoccaceae</taxon>
        <taxon>Paracoccus</taxon>
    </lineage>
</organism>
<sequence length="331" mass="34653">MSYRSTIARQPQQLADSLKTINEEIRNLDLSRFSGGSIAVAGIGASFEAAVVTAGELQRRDKRAAAWHAVDLMQPGNAADSIIALSAGGRSIEPVHALEAHAGTPSLAVTSEGGNPLSDAADASLCFRSGEDATPSSTGYTATLLATGILADMICGASGTDWQELPALAEKVLSDAGAAMPRLRELFHQRRAIDCVGANSALGTAGETGLLIREAARIPAGATDTLHYLHGPMEAMDRTTGVVIIGEGREVKLARDMAEIGCAVLLITADSEIPDAENLAVIRVPQSENRIMRGILDILPAQLLAAELSDAAGLTDTKFRYRQTDTKIKAA</sequence>
<evidence type="ECO:0000313" key="7">
    <source>
        <dbReference type="EMBL" id="RNF33887.1"/>
    </source>
</evidence>
<gene>
    <name evidence="7" type="ORF">A7A09_013260</name>
</gene>
<protein>
    <recommendedName>
        <fullName evidence="3">Glutamine--fructose-6-phosphate aminotransferase [isomerizing]</fullName>
        <ecNumber evidence="2">2.6.1.16</ecNumber>
    </recommendedName>
</protein>
<evidence type="ECO:0000256" key="3">
    <source>
        <dbReference type="ARBA" id="ARBA00016090"/>
    </source>
</evidence>
<dbReference type="InterPro" id="IPR001347">
    <property type="entry name" value="SIS_dom"/>
</dbReference>
<dbReference type="EC" id="2.6.1.16" evidence="2"/>
<evidence type="ECO:0000256" key="5">
    <source>
        <dbReference type="ARBA" id="ARBA00022962"/>
    </source>
</evidence>
<comment type="caution">
    <text evidence="7">The sequence shown here is derived from an EMBL/GenBank/DDBJ whole genome shotgun (WGS) entry which is preliminary data.</text>
</comment>
<dbReference type="PANTHER" id="PTHR10937:SF0">
    <property type="entry name" value="GLUTAMINE--FRUCTOSE-6-PHOSPHATE TRANSAMINASE (ISOMERIZING)"/>
    <property type="match status" value="1"/>
</dbReference>
<dbReference type="GO" id="GO:0006002">
    <property type="term" value="P:fructose 6-phosphate metabolic process"/>
    <property type="evidence" value="ECO:0007669"/>
    <property type="project" value="TreeGrafter"/>
</dbReference>
<evidence type="ECO:0000259" key="6">
    <source>
        <dbReference type="PROSITE" id="PS51464"/>
    </source>
</evidence>
<dbReference type="AlphaFoldDB" id="A0A422QVA2"/>
<feature type="domain" description="SIS" evidence="6">
    <location>
        <begin position="21"/>
        <end position="160"/>
    </location>
</feature>
<evidence type="ECO:0000256" key="2">
    <source>
        <dbReference type="ARBA" id="ARBA00012916"/>
    </source>
</evidence>
<dbReference type="PROSITE" id="PS51464">
    <property type="entry name" value="SIS"/>
    <property type="match status" value="1"/>
</dbReference>
<dbReference type="RefSeq" id="WP_106691857.1">
    <property type="nucleotide sequence ID" value="NZ_PXNQ02000008.1"/>
</dbReference>
<dbReference type="Proteomes" id="UP000238137">
    <property type="component" value="Unassembled WGS sequence"/>
</dbReference>
<keyword evidence="4" id="KW-0808">Transferase</keyword>
<evidence type="ECO:0000256" key="4">
    <source>
        <dbReference type="ARBA" id="ARBA00022576"/>
    </source>
</evidence>
<dbReference type="InterPro" id="IPR046348">
    <property type="entry name" value="SIS_dom_sf"/>
</dbReference>
<evidence type="ECO:0000256" key="1">
    <source>
        <dbReference type="ARBA" id="ARBA00001031"/>
    </source>
</evidence>
<dbReference type="GO" id="GO:0004360">
    <property type="term" value="F:glutamine-fructose-6-phosphate transaminase (isomerizing) activity"/>
    <property type="evidence" value="ECO:0007669"/>
    <property type="project" value="UniProtKB-EC"/>
</dbReference>
<keyword evidence="4" id="KW-0032">Aminotransferase</keyword>
<dbReference type="EMBL" id="PXNQ02000008">
    <property type="protein sequence ID" value="RNF33887.1"/>
    <property type="molecule type" value="Genomic_DNA"/>
</dbReference>